<protein>
    <submittedName>
        <fullName evidence="1">Uncharacterized protein</fullName>
    </submittedName>
</protein>
<evidence type="ECO:0000313" key="1">
    <source>
        <dbReference type="EMBL" id="JAE04155.1"/>
    </source>
</evidence>
<accession>A0A0A9ETW8</accession>
<name>A0A0A9ETW8_ARUDO</name>
<proteinExistence type="predicted"/>
<dbReference type="EMBL" id="GBRH01193741">
    <property type="protein sequence ID" value="JAE04155.1"/>
    <property type="molecule type" value="Transcribed_RNA"/>
</dbReference>
<reference evidence="1" key="2">
    <citation type="journal article" date="2015" name="Data Brief">
        <title>Shoot transcriptome of the giant reed, Arundo donax.</title>
        <authorList>
            <person name="Barrero R.A."/>
            <person name="Guerrero F.D."/>
            <person name="Moolhuijzen P."/>
            <person name="Goolsby J.A."/>
            <person name="Tidwell J."/>
            <person name="Bellgard S.E."/>
            <person name="Bellgard M.I."/>
        </authorList>
    </citation>
    <scope>NUCLEOTIDE SEQUENCE</scope>
    <source>
        <tissue evidence="1">Shoot tissue taken approximately 20 cm above the soil surface</tissue>
    </source>
</reference>
<reference evidence="1" key="1">
    <citation type="submission" date="2014-09" db="EMBL/GenBank/DDBJ databases">
        <authorList>
            <person name="Magalhaes I.L.F."/>
            <person name="Oliveira U."/>
            <person name="Santos F.R."/>
            <person name="Vidigal T.H.D.A."/>
            <person name="Brescovit A.D."/>
            <person name="Santos A.J."/>
        </authorList>
    </citation>
    <scope>NUCLEOTIDE SEQUENCE</scope>
    <source>
        <tissue evidence="1">Shoot tissue taken approximately 20 cm above the soil surface</tissue>
    </source>
</reference>
<sequence length="53" mass="5726">MATTTSSGTQRARYTVALTPSPISSYNLYSLGLVGNLLLSSACAMVQIREHHR</sequence>
<organism evidence="1">
    <name type="scientific">Arundo donax</name>
    <name type="common">Giant reed</name>
    <name type="synonym">Donax arundinaceus</name>
    <dbReference type="NCBI Taxonomy" id="35708"/>
    <lineage>
        <taxon>Eukaryota</taxon>
        <taxon>Viridiplantae</taxon>
        <taxon>Streptophyta</taxon>
        <taxon>Embryophyta</taxon>
        <taxon>Tracheophyta</taxon>
        <taxon>Spermatophyta</taxon>
        <taxon>Magnoliopsida</taxon>
        <taxon>Liliopsida</taxon>
        <taxon>Poales</taxon>
        <taxon>Poaceae</taxon>
        <taxon>PACMAD clade</taxon>
        <taxon>Arundinoideae</taxon>
        <taxon>Arundineae</taxon>
        <taxon>Arundo</taxon>
    </lineage>
</organism>
<dbReference type="AlphaFoldDB" id="A0A0A9ETW8"/>